<dbReference type="Proteomes" id="UP001370490">
    <property type="component" value="Unassembled WGS sequence"/>
</dbReference>
<name>A0AAN8ZQL7_9MAGN</name>
<dbReference type="CDD" id="cd00118">
    <property type="entry name" value="LysM"/>
    <property type="match status" value="2"/>
</dbReference>
<dbReference type="SUPFAM" id="SSF54106">
    <property type="entry name" value="LysM domain"/>
    <property type="match status" value="2"/>
</dbReference>
<organism evidence="3 4">
    <name type="scientific">Dillenia turbinata</name>
    <dbReference type="NCBI Taxonomy" id="194707"/>
    <lineage>
        <taxon>Eukaryota</taxon>
        <taxon>Viridiplantae</taxon>
        <taxon>Streptophyta</taxon>
        <taxon>Embryophyta</taxon>
        <taxon>Tracheophyta</taxon>
        <taxon>Spermatophyta</taxon>
        <taxon>Magnoliopsida</taxon>
        <taxon>eudicotyledons</taxon>
        <taxon>Gunneridae</taxon>
        <taxon>Pentapetalae</taxon>
        <taxon>Dilleniales</taxon>
        <taxon>Dilleniaceae</taxon>
        <taxon>Dillenia</taxon>
    </lineage>
</organism>
<accession>A0AAN8ZQL7</accession>
<dbReference type="EMBL" id="JBAMMX010000002">
    <property type="protein sequence ID" value="KAK6946516.1"/>
    <property type="molecule type" value="Genomic_DNA"/>
</dbReference>
<dbReference type="Pfam" id="PF01476">
    <property type="entry name" value="LysM"/>
    <property type="match status" value="2"/>
</dbReference>
<feature type="domain" description="LysM" evidence="2">
    <location>
        <begin position="104"/>
        <end position="151"/>
    </location>
</feature>
<protein>
    <submittedName>
        <fullName evidence="3">LysM domain</fullName>
    </submittedName>
</protein>
<comment type="caution">
    <text evidence="3">The sequence shown here is derived from an EMBL/GenBank/DDBJ whole genome shotgun (WGS) entry which is preliminary data.</text>
</comment>
<keyword evidence="1" id="KW-0732">Signal</keyword>
<dbReference type="PANTHER" id="PTHR33734:SF11">
    <property type="entry name" value="LYSM DOMAIN-CONTAINING GPI-ANCHORED PROTEIN 2"/>
    <property type="match status" value="1"/>
</dbReference>
<dbReference type="PANTHER" id="PTHR33734">
    <property type="entry name" value="LYSM DOMAIN-CONTAINING GPI-ANCHORED PROTEIN 2"/>
    <property type="match status" value="1"/>
</dbReference>
<evidence type="ECO:0000256" key="1">
    <source>
        <dbReference type="SAM" id="SignalP"/>
    </source>
</evidence>
<dbReference type="Gene3D" id="3.10.350.10">
    <property type="entry name" value="LysM domain"/>
    <property type="match status" value="2"/>
</dbReference>
<sequence length="351" mass="37700">MGSSPLLLILLLTITLSTTSTVQAFTCSSTNSTCSSLIDYPSPNATTLGKIQSLFGIKNLRTILGANSLPLSTPSSYSINQNETIKILFTCLCTNGSGVSNHVPIYTVQSGDQLDQIATDVFSRLVTYQQIAEYNNISNPDLIQIGQELWIPLPCSCDPVNGSRVVHYGHVVESGSSVEEIAEEYGTTETILLNLNNMSDPSSLQAGQVLDVPLKTCDSKVSNDSLDYPLLVANGAYVFTANSCVKCRCDAANDWTLQCEPSQLNLSHTCPSMQCQASELYIGNTTTSSCNQTICAYAGYNNQTILTTLYSESLSTATCPKSNAPKMGAQGSKWSSILIGLHSMLLCLYLV</sequence>
<gene>
    <name evidence="3" type="ORF">RJ641_014060</name>
</gene>
<proteinExistence type="predicted"/>
<keyword evidence="4" id="KW-1185">Reference proteome</keyword>
<dbReference type="AlphaFoldDB" id="A0AAN8ZQL7"/>
<dbReference type="SMART" id="SM00257">
    <property type="entry name" value="LysM"/>
    <property type="match status" value="2"/>
</dbReference>
<dbReference type="PROSITE" id="PS51782">
    <property type="entry name" value="LYSM"/>
    <property type="match status" value="2"/>
</dbReference>
<feature type="domain" description="LysM" evidence="2">
    <location>
        <begin position="168"/>
        <end position="212"/>
    </location>
</feature>
<evidence type="ECO:0000259" key="2">
    <source>
        <dbReference type="PROSITE" id="PS51782"/>
    </source>
</evidence>
<feature type="chain" id="PRO_5042832312" evidence="1">
    <location>
        <begin position="25"/>
        <end position="351"/>
    </location>
</feature>
<dbReference type="InterPro" id="IPR036779">
    <property type="entry name" value="LysM_dom_sf"/>
</dbReference>
<dbReference type="InterPro" id="IPR018392">
    <property type="entry name" value="LysM"/>
</dbReference>
<reference evidence="3 4" key="1">
    <citation type="submission" date="2023-12" db="EMBL/GenBank/DDBJ databases">
        <title>A high-quality genome assembly for Dillenia turbinata (Dilleniales).</title>
        <authorList>
            <person name="Chanderbali A."/>
        </authorList>
    </citation>
    <scope>NUCLEOTIDE SEQUENCE [LARGE SCALE GENOMIC DNA]</scope>
    <source>
        <strain evidence="3">LSX21</strain>
        <tissue evidence="3">Leaf</tissue>
    </source>
</reference>
<evidence type="ECO:0000313" key="4">
    <source>
        <dbReference type="Proteomes" id="UP001370490"/>
    </source>
</evidence>
<evidence type="ECO:0000313" key="3">
    <source>
        <dbReference type="EMBL" id="KAK6946516.1"/>
    </source>
</evidence>
<feature type="signal peptide" evidence="1">
    <location>
        <begin position="1"/>
        <end position="24"/>
    </location>
</feature>